<reference evidence="3" key="1">
    <citation type="journal article" date="2021" name="PeerJ">
        <title>Extensive microbial diversity within the chicken gut microbiome revealed by metagenomics and culture.</title>
        <authorList>
            <person name="Gilroy R."/>
            <person name="Ravi A."/>
            <person name="Getino M."/>
            <person name="Pursley I."/>
            <person name="Horton D.L."/>
            <person name="Alikhan N.F."/>
            <person name="Baker D."/>
            <person name="Gharbi K."/>
            <person name="Hall N."/>
            <person name="Watson M."/>
            <person name="Adriaenssens E.M."/>
            <person name="Foster-Nyarko E."/>
            <person name="Jarju S."/>
            <person name="Secka A."/>
            <person name="Antonio M."/>
            <person name="Oren A."/>
            <person name="Chaudhuri R.R."/>
            <person name="La Ragione R."/>
            <person name="Hildebrand F."/>
            <person name="Pallen M.J."/>
        </authorList>
    </citation>
    <scope>NUCLEOTIDE SEQUENCE</scope>
    <source>
        <strain evidence="3">ChiW7-2402</strain>
    </source>
</reference>
<evidence type="ECO:0000259" key="1">
    <source>
        <dbReference type="Pfam" id="PF01368"/>
    </source>
</evidence>
<organism evidence="3 4">
    <name type="scientific">Candidatus Gallimonas intestinavium</name>
    <dbReference type="NCBI Taxonomy" id="2838603"/>
    <lineage>
        <taxon>Bacteria</taxon>
        <taxon>Bacillati</taxon>
        <taxon>Bacillota</taxon>
        <taxon>Clostridia</taxon>
        <taxon>Candidatus Gallimonas</taxon>
    </lineage>
</organism>
<accession>A0A9D2G5C6</accession>
<dbReference type="PANTHER" id="PTHR47618:SF1">
    <property type="entry name" value="BIFUNCTIONAL OLIGORIBONUCLEASE AND PAP PHOSPHATASE NRNA"/>
    <property type="match status" value="1"/>
</dbReference>
<feature type="domain" description="DDH" evidence="1">
    <location>
        <begin position="18"/>
        <end position="158"/>
    </location>
</feature>
<dbReference type="InterPro" id="IPR001667">
    <property type="entry name" value="DDH_dom"/>
</dbReference>
<comment type="caution">
    <text evidence="3">The sequence shown here is derived from an EMBL/GenBank/DDBJ whole genome shotgun (WGS) entry which is preliminary data.</text>
</comment>
<dbReference type="InterPro" id="IPR038763">
    <property type="entry name" value="DHH_sf"/>
</dbReference>
<evidence type="ECO:0000313" key="3">
    <source>
        <dbReference type="EMBL" id="HIZ72526.1"/>
    </source>
</evidence>
<dbReference type="Gene3D" id="3.90.1640.10">
    <property type="entry name" value="inorganic pyrophosphatase (n-terminal core)"/>
    <property type="match status" value="1"/>
</dbReference>
<dbReference type="Gene3D" id="3.10.310.30">
    <property type="match status" value="1"/>
</dbReference>
<dbReference type="Pfam" id="PF02272">
    <property type="entry name" value="DHHA1"/>
    <property type="match status" value="1"/>
</dbReference>
<dbReference type="AlphaFoldDB" id="A0A9D2G5C6"/>
<proteinExistence type="predicted"/>
<dbReference type="GO" id="GO:0003676">
    <property type="term" value="F:nucleic acid binding"/>
    <property type="evidence" value="ECO:0007669"/>
    <property type="project" value="InterPro"/>
</dbReference>
<sequence length="323" mass="34923">MNTISEIAEVLRSLRSAVIFTHTRPDGDAVGCGVALSIALDRLGIPNQLVNEGELPQKFRFLAGTEKFLLRPTLDAEGYICVDSSDERRLGELCKLFLRGAGKGKVTVNIDHHISNTRYCKYNFVRGRSSNCENIAELIEALGVPLDEAISAALMTGIITDSGSFSHSDVNGDTFRAAAKAADGGAKVDRITNELFRRQSKARSEMYIGVLSRLRYLLNDKLAVAVVSLETLSKGGLSQADTEGIVDYALTADPVEVSICLMEVKKGQYKASFRSKGRVNVNEVAAVFGGGGHILASGCMVFGDLEEVIDRLRYAVLSHMGDV</sequence>
<gene>
    <name evidence="3" type="ORF">H9964_02970</name>
</gene>
<reference evidence="3" key="2">
    <citation type="submission" date="2021-04" db="EMBL/GenBank/DDBJ databases">
        <authorList>
            <person name="Gilroy R."/>
        </authorList>
    </citation>
    <scope>NUCLEOTIDE SEQUENCE</scope>
    <source>
        <strain evidence="3">ChiW7-2402</strain>
    </source>
</reference>
<dbReference type="InterPro" id="IPR003156">
    <property type="entry name" value="DHHA1_dom"/>
</dbReference>
<dbReference type="SUPFAM" id="SSF64182">
    <property type="entry name" value="DHH phosphoesterases"/>
    <property type="match status" value="1"/>
</dbReference>
<name>A0A9D2G5C6_9FIRM</name>
<feature type="domain" description="DHHA1" evidence="2">
    <location>
        <begin position="220"/>
        <end position="312"/>
    </location>
</feature>
<dbReference type="Pfam" id="PF01368">
    <property type="entry name" value="DHH"/>
    <property type="match status" value="1"/>
</dbReference>
<dbReference type="Proteomes" id="UP000824102">
    <property type="component" value="Unassembled WGS sequence"/>
</dbReference>
<protein>
    <submittedName>
        <fullName evidence="3">DHH family phosphoesterase</fullName>
    </submittedName>
</protein>
<dbReference type="PANTHER" id="PTHR47618">
    <property type="entry name" value="BIFUNCTIONAL OLIGORIBONUCLEASE AND PAP PHOSPHATASE NRNA"/>
    <property type="match status" value="1"/>
</dbReference>
<dbReference type="EMBL" id="DXBB01000049">
    <property type="protein sequence ID" value="HIZ72526.1"/>
    <property type="molecule type" value="Genomic_DNA"/>
</dbReference>
<dbReference type="InterPro" id="IPR051319">
    <property type="entry name" value="Oligoribo/pAp-PDE_c-di-AMP_PDE"/>
</dbReference>
<evidence type="ECO:0000313" key="4">
    <source>
        <dbReference type="Proteomes" id="UP000824102"/>
    </source>
</evidence>
<evidence type="ECO:0000259" key="2">
    <source>
        <dbReference type="Pfam" id="PF02272"/>
    </source>
</evidence>